<feature type="compositionally biased region" description="Basic and acidic residues" evidence="2">
    <location>
        <begin position="13"/>
        <end position="25"/>
    </location>
</feature>
<dbReference type="GeneID" id="40331045"/>
<feature type="compositionally biased region" description="Low complexity" evidence="2">
    <location>
        <begin position="52"/>
        <end position="78"/>
    </location>
</feature>
<feature type="compositionally biased region" description="Polar residues" evidence="2">
    <location>
        <begin position="149"/>
        <end position="170"/>
    </location>
</feature>
<dbReference type="OrthoDB" id="246939at2759"/>
<dbReference type="OMA" id="NECFQAN"/>
<dbReference type="RefSeq" id="XP_029236227.1">
    <property type="nucleotide sequence ID" value="XM_029383922.1"/>
</dbReference>
<keyword evidence="1" id="KW-0175">Coiled coil</keyword>
<protein>
    <submittedName>
        <fullName evidence="3">Uncharacterized protein</fullName>
    </submittedName>
</protein>
<reference evidence="3 4" key="1">
    <citation type="journal article" date="2018" name="BMC Genomics">
        <title>Genomic comparison of Trypanosoma conorhini and Trypanosoma rangeli to Trypanosoma cruzi strains of high and low virulence.</title>
        <authorList>
            <person name="Bradwell K.R."/>
            <person name="Koparde V.N."/>
            <person name="Matveyev A.V."/>
            <person name="Serrano M.G."/>
            <person name="Alves J.M."/>
            <person name="Parikh H."/>
            <person name="Huang B."/>
            <person name="Lee V."/>
            <person name="Espinosa-Alvarez O."/>
            <person name="Ortiz P.A."/>
            <person name="Costa-Martins A.G."/>
            <person name="Teixeira M.M."/>
            <person name="Buck G.A."/>
        </authorList>
    </citation>
    <scope>NUCLEOTIDE SEQUENCE [LARGE SCALE GENOMIC DNA]</scope>
    <source>
        <strain evidence="3 4">AM80</strain>
    </source>
</reference>
<feature type="coiled-coil region" evidence="1">
    <location>
        <begin position="459"/>
        <end position="486"/>
    </location>
</feature>
<dbReference type="Proteomes" id="UP000283634">
    <property type="component" value="Unassembled WGS sequence"/>
</dbReference>
<comment type="caution">
    <text evidence="3">The sequence shown here is derived from an EMBL/GenBank/DDBJ whole genome shotgun (WGS) entry which is preliminary data.</text>
</comment>
<organism evidence="3 4">
    <name type="scientific">Trypanosoma rangeli</name>
    <dbReference type="NCBI Taxonomy" id="5698"/>
    <lineage>
        <taxon>Eukaryota</taxon>
        <taxon>Discoba</taxon>
        <taxon>Euglenozoa</taxon>
        <taxon>Kinetoplastea</taxon>
        <taxon>Metakinetoplastina</taxon>
        <taxon>Trypanosomatida</taxon>
        <taxon>Trypanosomatidae</taxon>
        <taxon>Trypanosoma</taxon>
        <taxon>Herpetosoma</taxon>
    </lineage>
</organism>
<sequence>MQLEPEGGNTQDCVDRSVDDMDVTKEMSSATLHDPHSETAPPAGVQHYLTNSDSSLTKYTSSSSLSSSSSKQHASHPSVAATPLAESTMSSSDAKRRIRDNEETNARAPHGRNAWFAFSNGGEILSDTVDLWKIHEVTPSAKKSKAGNVDSSTPSKWRLSQSPSAQSSTQGLQQLMIRRDSKGVLWHRPSQENYKNMDHGVKKSGLLSSEEQISGTEAVSPFLTRGQLLKKIAEIKDELSSVRRAKRVLEASSRASQRSSQKGKSRRIYMDLYRLERENEHLQYLLDLGVIWAGCTDLPLRIAEEELRYALDELNREKRRRRELWTDNRRNSILFTEMMKHQQPTREKIARQYREGRYDRLNLQTKVASLQEKISATRETSNHLSKQIRQLEESIQGAGLTHMKPEEYTTMQYEVKKNAKQIERLTDSVAGLLAKVECHPTPCTHLSNEVTPNVYFPGRDQMEAMILKLIRQVEQKESQINSLRQSFVLTGSTVPKSKGSLARFASRKQLLSENRRMSSMRRLSSSKKVNNAGPPSSRQTNTKDAAYNAPLSKVEITLGQQQCPKGEGKGVNGGIKSLGAETKRVVAKKLPASSLLKLDQLLPEVSEPHKSGSALFSVCVSSSNSGQRLGSFCRTDNNNVKKHSTLNDGMKEKVNGLSNHGSGLDSLPYTIQNSQSSISPKSFGKSDSSRVVFSNECFQANMNGKEEEADVVQDVKESGTEAPVWLGGY</sequence>
<dbReference type="EMBL" id="MKGL01000284">
    <property type="protein sequence ID" value="RNF01251.1"/>
    <property type="molecule type" value="Genomic_DNA"/>
</dbReference>
<feature type="region of interest" description="Disordered" evidence="2">
    <location>
        <begin position="1"/>
        <end position="107"/>
    </location>
</feature>
<dbReference type="VEuPathDB" id="TriTrypDB:TRSC58_06893"/>
<keyword evidence="4" id="KW-1185">Reference proteome</keyword>
<name>A0A3R7K3U8_TRYRA</name>
<feature type="region of interest" description="Disordered" evidence="2">
    <location>
        <begin position="511"/>
        <end position="545"/>
    </location>
</feature>
<accession>A0A3R7K3U8</accession>
<evidence type="ECO:0000313" key="3">
    <source>
        <dbReference type="EMBL" id="RNF01251.1"/>
    </source>
</evidence>
<evidence type="ECO:0000256" key="2">
    <source>
        <dbReference type="SAM" id="MobiDB-lite"/>
    </source>
</evidence>
<evidence type="ECO:0000313" key="4">
    <source>
        <dbReference type="Proteomes" id="UP000283634"/>
    </source>
</evidence>
<dbReference type="AlphaFoldDB" id="A0A3R7K3U8"/>
<feature type="region of interest" description="Disordered" evidence="2">
    <location>
        <begin position="140"/>
        <end position="170"/>
    </location>
</feature>
<feature type="compositionally biased region" description="Basic and acidic residues" evidence="2">
    <location>
        <begin position="93"/>
        <end position="105"/>
    </location>
</feature>
<evidence type="ECO:0000256" key="1">
    <source>
        <dbReference type="SAM" id="Coils"/>
    </source>
</evidence>
<proteinExistence type="predicted"/>
<feature type="coiled-coil region" evidence="1">
    <location>
        <begin position="360"/>
        <end position="394"/>
    </location>
</feature>
<feature type="compositionally biased region" description="Polar residues" evidence="2">
    <location>
        <begin position="527"/>
        <end position="543"/>
    </location>
</feature>
<gene>
    <name evidence="3" type="ORF">TraAM80_07112</name>
</gene>